<dbReference type="Proteomes" id="UP000580839">
    <property type="component" value="Unassembled WGS sequence"/>
</dbReference>
<dbReference type="InterPro" id="IPR013830">
    <property type="entry name" value="SGNH_hydro"/>
</dbReference>
<evidence type="ECO:0000313" key="3">
    <source>
        <dbReference type="Proteomes" id="UP000580839"/>
    </source>
</evidence>
<proteinExistence type="predicted"/>
<organism evidence="2 3">
    <name type="scientific">Eiseniibacteriota bacterium</name>
    <dbReference type="NCBI Taxonomy" id="2212470"/>
    <lineage>
        <taxon>Bacteria</taxon>
        <taxon>Candidatus Eiseniibacteriota</taxon>
    </lineage>
</organism>
<reference evidence="2 3" key="1">
    <citation type="submission" date="2020-04" db="EMBL/GenBank/DDBJ databases">
        <title>Metagenomic profiling of ammonia- and methane-oxidizing microorganisms in a Dutch drinking water treatment plant.</title>
        <authorList>
            <person name="Poghosyan L."/>
            <person name="Leucker S."/>
        </authorList>
    </citation>
    <scope>NUCLEOTIDE SEQUENCE [LARGE SCALE GENOMIC DNA]</scope>
    <source>
        <strain evidence="2">S-RSF-IL-03</strain>
    </source>
</reference>
<gene>
    <name evidence="2" type="ORF">HOP12_07595</name>
</gene>
<dbReference type="Gene3D" id="3.40.50.1110">
    <property type="entry name" value="SGNH hydrolase"/>
    <property type="match status" value="1"/>
</dbReference>
<keyword evidence="2" id="KW-0378">Hydrolase</keyword>
<feature type="domain" description="SGNH hydrolase-type esterase" evidence="1">
    <location>
        <begin position="3"/>
        <end position="182"/>
    </location>
</feature>
<dbReference type="SUPFAM" id="SSF52266">
    <property type="entry name" value="SGNH hydrolase"/>
    <property type="match status" value="1"/>
</dbReference>
<dbReference type="EMBL" id="JABFRW010000087">
    <property type="protein sequence ID" value="NOT34017.1"/>
    <property type="molecule type" value="Genomic_DNA"/>
</dbReference>
<dbReference type="GO" id="GO:0016787">
    <property type="term" value="F:hydrolase activity"/>
    <property type="evidence" value="ECO:0007669"/>
    <property type="project" value="UniProtKB-KW"/>
</dbReference>
<evidence type="ECO:0000313" key="2">
    <source>
        <dbReference type="EMBL" id="NOT34017.1"/>
    </source>
</evidence>
<name>A0A849SMH2_UNCEI</name>
<dbReference type="AlphaFoldDB" id="A0A849SMH2"/>
<evidence type="ECO:0000259" key="1">
    <source>
        <dbReference type="Pfam" id="PF13472"/>
    </source>
</evidence>
<dbReference type="Pfam" id="PF13472">
    <property type="entry name" value="Lipase_GDSL_2"/>
    <property type="match status" value="1"/>
</dbReference>
<dbReference type="InterPro" id="IPR036514">
    <property type="entry name" value="SGNH_hydro_sf"/>
</dbReference>
<sequence length="198" mass="21060">MLCLGDSYTVGEGVSAAERWPERLAAALAVRGSDPGIPQVIARTGWTVDELTAAIDHERPRGSRRLVTLLIGVNDQYRGHTLAAYEPAFRSLLARAIGFAGGHAERVLVISIPDWGVSPFAADRDRTPIAHAIDTFNASNRAAAEAAGARWVEITDLTRSAGADSAAYTSDGLHPSAAMHARWLERLVPAALAVLGTR</sequence>
<accession>A0A849SMH2</accession>
<comment type="caution">
    <text evidence="2">The sequence shown here is derived from an EMBL/GenBank/DDBJ whole genome shotgun (WGS) entry which is preliminary data.</text>
</comment>
<protein>
    <submittedName>
        <fullName evidence="2">SGNH/GDSL hydrolase family protein</fullName>
    </submittedName>
</protein>